<name>A0A2U3K6S3_9FIRM</name>
<accession>A0A2U3K6S3</accession>
<evidence type="ECO:0000313" key="1">
    <source>
        <dbReference type="EMBL" id="SPF35257.1"/>
    </source>
</evidence>
<sequence>MDCRSRRKRTFWRQKHAEKAQEQAAMRDQLLKTLYHQRAQEGIRDDVLKEIVFREG</sequence>
<organism evidence="1 2">
    <name type="scientific">Candidatus Desulfosporosinus infrequens</name>
    <dbReference type="NCBI Taxonomy" id="2043169"/>
    <lineage>
        <taxon>Bacteria</taxon>
        <taxon>Bacillati</taxon>
        <taxon>Bacillota</taxon>
        <taxon>Clostridia</taxon>
        <taxon>Eubacteriales</taxon>
        <taxon>Desulfitobacteriaceae</taxon>
        <taxon>Desulfosporosinus</taxon>
    </lineage>
</organism>
<dbReference type="Proteomes" id="UP000238916">
    <property type="component" value="Unassembled WGS sequence"/>
</dbReference>
<gene>
    <name evidence="1" type="ORF">SBF1_1470007</name>
</gene>
<dbReference type="AlphaFoldDB" id="A0A2U3K6S3"/>
<protein>
    <submittedName>
        <fullName evidence="1">Uncharacterized protein</fullName>
    </submittedName>
</protein>
<dbReference type="EMBL" id="OMOF01000054">
    <property type="protein sequence ID" value="SPF35257.1"/>
    <property type="molecule type" value="Genomic_DNA"/>
</dbReference>
<proteinExistence type="predicted"/>
<evidence type="ECO:0000313" key="2">
    <source>
        <dbReference type="Proteomes" id="UP000238916"/>
    </source>
</evidence>
<reference evidence="2" key="1">
    <citation type="submission" date="2018-02" db="EMBL/GenBank/DDBJ databases">
        <authorList>
            <person name="Hausmann B."/>
        </authorList>
    </citation>
    <scope>NUCLEOTIDE SEQUENCE [LARGE SCALE GENOMIC DNA]</scope>
    <source>
        <strain evidence="2">Peat soil MAG SbF1</strain>
    </source>
</reference>